<evidence type="ECO:0000313" key="2">
    <source>
        <dbReference type="EMBL" id="XBO39728.1"/>
    </source>
</evidence>
<keyword evidence="2" id="KW-0808">Transferase</keyword>
<dbReference type="GO" id="GO:0016746">
    <property type="term" value="F:acyltransferase activity"/>
    <property type="evidence" value="ECO:0007669"/>
    <property type="project" value="UniProtKB-KW"/>
</dbReference>
<dbReference type="CDD" id="cd07983">
    <property type="entry name" value="LPLAT_DUF374-like"/>
    <property type="match status" value="1"/>
</dbReference>
<name>A0AAU7JHF4_9HYPH</name>
<evidence type="ECO:0000259" key="1">
    <source>
        <dbReference type="Pfam" id="PF04028"/>
    </source>
</evidence>
<sequence length="243" mass="26559">MLTRIGRSQGVQTAIGRMLAGYLRLVGRTNRFSVDPPDLFERLDAQAPFICALWHGQHFMIPLGKRPQDRYAVLISRHGDGGINAAACESFGIRPIRASGGKPSKMHKRGGVYGLREMLRALQQGDNVTLTADIPKKARIAGLGIVTLARMSGRPIIPAAVVTSRRITLANWDRTSIGLPFGRGVVAIGEPIHVDRDADEAALEEARARLEHELDAVHERAFRLVGGRDPGAALRRPMRERAA</sequence>
<accession>A0AAU7JHF4</accession>
<reference evidence="2" key="1">
    <citation type="submission" date="2024-05" db="EMBL/GenBank/DDBJ databases">
        <authorList>
            <person name="Kim S."/>
            <person name="Heo J."/>
            <person name="Choi H."/>
            <person name="Choi Y."/>
            <person name="Kwon S.-W."/>
            <person name="Kim Y."/>
        </authorList>
    </citation>
    <scope>NUCLEOTIDE SEQUENCE</scope>
    <source>
        <strain evidence="2">KACC 23698</strain>
    </source>
</reference>
<dbReference type="EMBL" id="CP157484">
    <property type="protein sequence ID" value="XBO39728.1"/>
    <property type="molecule type" value="Genomic_DNA"/>
</dbReference>
<proteinExistence type="predicted"/>
<dbReference type="Pfam" id="PF04028">
    <property type="entry name" value="DUF374"/>
    <property type="match status" value="1"/>
</dbReference>
<organism evidence="2">
    <name type="scientific">Alsobacter sp. KACC 23698</name>
    <dbReference type="NCBI Taxonomy" id="3149229"/>
    <lineage>
        <taxon>Bacteria</taxon>
        <taxon>Pseudomonadati</taxon>
        <taxon>Pseudomonadota</taxon>
        <taxon>Alphaproteobacteria</taxon>
        <taxon>Hyphomicrobiales</taxon>
        <taxon>Alsobacteraceae</taxon>
        <taxon>Alsobacter</taxon>
    </lineage>
</organism>
<feature type="domain" description="DUF374" evidence="1">
    <location>
        <begin position="67"/>
        <end position="138"/>
    </location>
</feature>
<protein>
    <submittedName>
        <fullName evidence="2">Lysophospholipid acyltransferase family protein</fullName>
    </submittedName>
</protein>
<dbReference type="RefSeq" id="WP_406856575.1">
    <property type="nucleotide sequence ID" value="NZ_CP157484.1"/>
</dbReference>
<dbReference type="InterPro" id="IPR007172">
    <property type="entry name" value="DUF374"/>
</dbReference>
<dbReference type="AlphaFoldDB" id="A0AAU7JHF4"/>
<gene>
    <name evidence="2" type="ORF">ABEG18_02785</name>
</gene>
<keyword evidence="2" id="KW-0012">Acyltransferase</keyword>